<dbReference type="InterPro" id="IPR041522">
    <property type="entry name" value="CdaR_GGDEF"/>
</dbReference>
<dbReference type="EMBL" id="SOGN01000035">
    <property type="protein sequence ID" value="TFC81414.1"/>
    <property type="molecule type" value="Genomic_DNA"/>
</dbReference>
<evidence type="ECO:0000259" key="3">
    <source>
        <dbReference type="Pfam" id="PF14361"/>
    </source>
</evidence>
<dbReference type="OrthoDB" id="3190266at2"/>
<dbReference type="InterPro" id="IPR025751">
    <property type="entry name" value="RsbRD_N_dom"/>
</dbReference>
<evidence type="ECO:0000313" key="6">
    <source>
        <dbReference type="Proteomes" id="UP000298433"/>
    </source>
</evidence>
<proteinExistence type="inferred from homology"/>
<dbReference type="InterPro" id="IPR042070">
    <property type="entry name" value="PucR_C-HTH_sf"/>
</dbReference>
<evidence type="ECO:0000259" key="2">
    <source>
        <dbReference type="Pfam" id="PF13556"/>
    </source>
</evidence>
<protein>
    <submittedName>
        <fullName evidence="5">PucR family transcriptional regulator</fullName>
    </submittedName>
</protein>
<dbReference type="Pfam" id="PF13556">
    <property type="entry name" value="HTH_30"/>
    <property type="match status" value="1"/>
</dbReference>
<gene>
    <name evidence="5" type="ORF">E3T23_08090</name>
</gene>
<accession>A0A4R8XSV6</accession>
<evidence type="ECO:0000256" key="1">
    <source>
        <dbReference type="ARBA" id="ARBA00006754"/>
    </source>
</evidence>
<evidence type="ECO:0000313" key="5">
    <source>
        <dbReference type="EMBL" id="TFC81414.1"/>
    </source>
</evidence>
<dbReference type="Proteomes" id="UP000298433">
    <property type="component" value="Unassembled WGS sequence"/>
</dbReference>
<dbReference type="PANTHER" id="PTHR33744:SF1">
    <property type="entry name" value="DNA-BINDING TRANSCRIPTIONAL ACTIVATOR ADER"/>
    <property type="match status" value="1"/>
</dbReference>
<feature type="domain" description="CdaR GGDEF-like" evidence="4">
    <location>
        <begin position="176"/>
        <end position="280"/>
    </location>
</feature>
<dbReference type="RefSeq" id="WP_134369843.1">
    <property type="nucleotide sequence ID" value="NZ_SOGN01000035.1"/>
</dbReference>
<dbReference type="PANTHER" id="PTHR33744">
    <property type="entry name" value="CARBOHYDRATE DIACID REGULATOR"/>
    <property type="match status" value="1"/>
</dbReference>
<dbReference type="InterPro" id="IPR051448">
    <property type="entry name" value="CdaR-like_regulators"/>
</dbReference>
<evidence type="ECO:0000259" key="4">
    <source>
        <dbReference type="Pfam" id="PF17853"/>
    </source>
</evidence>
<keyword evidence="6" id="KW-1185">Reference proteome</keyword>
<dbReference type="Gene3D" id="1.10.10.2840">
    <property type="entry name" value="PucR C-terminal helix-turn-helix domain"/>
    <property type="match status" value="1"/>
</dbReference>
<organism evidence="5 6">
    <name type="scientific">Cryobacterium cheniae</name>
    <dbReference type="NCBI Taxonomy" id="1259262"/>
    <lineage>
        <taxon>Bacteria</taxon>
        <taxon>Bacillati</taxon>
        <taxon>Actinomycetota</taxon>
        <taxon>Actinomycetes</taxon>
        <taxon>Micrococcales</taxon>
        <taxon>Microbacteriaceae</taxon>
        <taxon>Cryobacterium</taxon>
    </lineage>
</organism>
<dbReference type="Pfam" id="PF14361">
    <property type="entry name" value="RsbRD_N"/>
    <property type="match status" value="1"/>
</dbReference>
<comment type="similarity">
    <text evidence="1">Belongs to the CdaR family.</text>
</comment>
<name>A0A4R8XSV6_9MICO</name>
<comment type="caution">
    <text evidence="5">The sequence shown here is derived from an EMBL/GenBank/DDBJ whole genome shotgun (WGS) entry which is preliminary data.</text>
</comment>
<feature type="domain" description="RsbT co-antagonist protein RsbRD N-terminal" evidence="3">
    <location>
        <begin position="26"/>
        <end position="160"/>
    </location>
</feature>
<feature type="domain" description="PucR C-terminal helix-turn-helix" evidence="2">
    <location>
        <begin position="329"/>
        <end position="387"/>
    </location>
</feature>
<reference evidence="5 6" key="1">
    <citation type="submission" date="2019-03" db="EMBL/GenBank/DDBJ databases">
        <title>Genomics of glacier-inhabiting Cryobacterium strains.</title>
        <authorList>
            <person name="Liu Q."/>
            <person name="Xin Y.-H."/>
        </authorList>
    </citation>
    <scope>NUCLEOTIDE SEQUENCE [LARGE SCALE GENOMIC DNA]</scope>
    <source>
        <strain evidence="5 6">TMT2-48-2</strain>
    </source>
</reference>
<sequence>MSDQQGTLEVAVGALLFTGLIDATEKLTDAVCAQIVSGEQAYAGNSLLPYELLRSVVGENIAALIRALIDGQAVLDSPRRAGQVKAEHGIPMASLLHAYRLAGLQLWEELVSRSVATQRFEALLLVSSEVWGMIDTFSNAAAESYREVVDAQDRRTRQARGLMLLGLLDGSTSTIDAGRALRSLGLAENGTFLLVAAELSSSGADSLPGIVQTLRTAGLGSAWTNLHGDQVGIVSAPISAESGTAVAILSAAATTRVGVSADFTQIGAAPDALSQARLAIGCRAPDAAGAHRYGTAPLDVVLVAQPAYAAELETAVLGGLLAAQDGDVLLRTLEEWFAADGSTAETGRRLHCHRNTVLYRLGRITELTGRSPARPIEAAELYAALRAARLAGHGAAAVRPPR</sequence>
<dbReference type="InterPro" id="IPR025736">
    <property type="entry name" value="PucR_C-HTH_dom"/>
</dbReference>
<dbReference type="AlphaFoldDB" id="A0A4R8XSV6"/>
<dbReference type="Pfam" id="PF17853">
    <property type="entry name" value="GGDEF_2"/>
    <property type="match status" value="1"/>
</dbReference>